<dbReference type="Proteomes" id="UP001335100">
    <property type="component" value="Unassembled WGS sequence"/>
</dbReference>
<comment type="caution">
    <text evidence="1">The sequence shown here is derived from an EMBL/GenBank/DDBJ whole genome shotgun (WGS) entry which is preliminary data.</text>
</comment>
<protein>
    <submittedName>
        <fullName evidence="1">Phage tail assembly protein</fullName>
    </submittedName>
</protein>
<dbReference type="InterPro" id="IPR019289">
    <property type="entry name" value="Phage_tail_E/E"/>
</dbReference>
<dbReference type="Pfam" id="PF10109">
    <property type="entry name" value="Phage_TAC_7"/>
    <property type="match status" value="1"/>
</dbReference>
<organism evidence="1 2">
    <name type="scientific">Pseudomonas ulcerans</name>
    <dbReference type="NCBI Taxonomy" id="3115852"/>
    <lineage>
        <taxon>Bacteria</taxon>
        <taxon>Pseudomonadati</taxon>
        <taxon>Pseudomonadota</taxon>
        <taxon>Gammaproteobacteria</taxon>
        <taxon>Pseudomonadales</taxon>
        <taxon>Pseudomonadaceae</taxon>
        <taxon>Pseudomonas</taxon>
    </lineage>
</organism>
<evidence type="ECO:0000313" key="1">
    <source>
        <dbReference type="EMBL" id="MEE1935754.1"/>
    </source>
</evidence>
<dbReference type="EMBL" id="JAZDQJ010000028">
    <property type="protein sequence ID" value="MEE1935754.1"/>
    <property type="molecule type" value="Genomic_DNA"/>
</dbReference>
<accession>A0ABU7HW09</accession>
<gene>
    <name evidence="1" type="ORF">V0R50_21195</name>
</gene>
<dbReference type="RefSeq" id="WP_330076475.1">
    <property type="nucleotide sequence ID" value="NZ_JAZDQJ010000028.1"/>
</dbReference>
<keyword evidence="2" id="KW-1185">Reference proteome</keyword>
<reference evidence="1 2" key="1">
    <citation type="submission" date="2024-01" db="EMBL/GenBank/DDBJ databases">
        <title>Unpublished Manusciprt.</title>
        <authorList>
            <person name="Duman M."/>
            <person name="Valdes E.G."/>
            <person name="Ajmi N."/>
            <person name="Altun S."/>
            <person name="Saticioglu I.B."/>
        </authorList>
    </citation>
    <scope>NUCLEOTIDE SEQUENCE [LARGE SCALE GENOMIC DNA]</scope>
    <source>
        <strain evidence="1 2">148P</strain>
    </source>
</reference>
<sequence length="102" mass="11194">MSTVNHKLSAPIQAHGEEVKELELRRPTVQECRAIKVLPYTIGADGYPVAELEAAAKYIAVCAKIPPTSVNQLDLRDLNQLAWLIVGFFLPSDSKESEKSSS</sequence>
<evidence type="ECO:0000313" key="2">
    <source>
        <dbReference type="Proteomes" id="UP001335100"/>
    </source>
</evidence>
<proteinExistence type="predicted"/>
<name>A0ABU7HW09_9PSED</name>